<reference evidence="3 4" key="1">
    <citation type="submission" date="2019-01" db="EMBL/GenBank/DDBJ databases">
        <title>Genome sequencing of the rare red list fungi Fomitopsis rosea.</title>
        <authorList>
            <person name="Buettner E."/>
            <person name="Kellner H."/>
        </authorList>
    </citation>
    <scope>NUCLEOTIDE SEQUENCE [LARGE SCALE GENOMIC DNA]</scope>
    <source>
        <strain evidence="3 4">DSM 105464</strain>
    </source>
</reference>
<dbReference type="STRING" id="34475.A0A4Y9Z368"/>
<feature type="compositionally biased region" description="Polar residues" evidence="1">
    <location>
        <begin position="64"/>
        <end position="88"/>
    </location>
</feature>
<sequence length="97" mass="10316">MGMFQSPMMLMMLVMGGVMLAMPYILKTMDPDALQDFNKRQARIGALQSSLQSGDLSGGLSALMTSGQEESSASTGAAKQATPSSSVKQRGGKNRRR</sequence>
<feature type="region of interest" description="Disordered" evidence="1">
    <location>
        <begin position="51"/>
        <end position="97"/>
    </location>
</feature>
<keyword evidence="2" id="KW-0472">Membrane</keyword>
<feature type="compositionally biased region" description="Low complexity" evidence="1">
    <location>
        <begin position="51"/>
        <end position="63"/>
    </location>
</feature>
<name>A0A4Y9Z368_9APHY</name>
<evidence type="ECO:0000256" key="2">
    <source>
        <dbReference type="SAM" id="Phobius"/>
    </source>
</evidence>
<gene>
    <name evidence="3" type="ORF">EVJ58_g1059</name>
</gene>
<feature type="transmembrane region" description="Helical" evidence="2">
    <location>
        <begin position="6"/>
        <end position="26"/>
    </location>
</feature>
<accession>A0A4Y9Z368</accession>
<evidence type="ECO:0000313" key="3">
    <source>
        <dbReference type="EMBL" id="TFY68348.1"/>
    </source>
</evidence>
<protein>
    <recommendedName>
        <fullName evidence="5">ER membrane protein complex subunit 7 beta-sandwich domain-containing protein</fullName>
    </recommendedName>
</protein>
<evidence type="ECO:0008006" key="5">
    <source>
        <dbReference type="Google" id="ProtNLM"/>
    </source>
</evidence>
<dbReference type="EMBL" id="SEKV01000032">
    <property type="protein sequence ID" value="TFY68348.1"/>
    <property type="molecule type" value="Genomic_DNA"/>
</dbReference>
<evidence type="ECO:0000313" key="4">
    <source>
        <dbReference type="Proteomes" id="UP000298390"/>
    </source>
</evidence>
<keyword evidence="2" id="KW-0812">Transmembrane</keyword>
<dbReference type="AlphaFoldDB" id="A0A4Y9Z368"/>
<dbReference type="Proteomes" id="UP000298390">
    <property type="component" value="Unassembled WGS sequence"/>
</dbReference>
<keyword evidence="2" id="KW-1133">Transmembrane helix</keyword>
<comment type="caution">
    <text evidence="3">The sequence shown here is derived from an EMBL/GenBank/DDBJ whole genome shotgun (WGS) entry which is preliminary data.</text>
</comment>
<evidence type="ECO:0000256" key="1">
    <source>
        <dbReference type="SAM" id="MobiDB-lite"/>
    </source>
</evidence>
<proteinExistence type="predicted"/>
<organism evidence="3 4">
    <name type="scientific">Rhodofomes roseus</name>
    <dbReference type="NCBI Taxonomy" id="34475"/>
    <lineage>
        <taxon>Eukaryota</taxon>
        <taxon>Fungi</taxon>
        <taxon>Dikarya</taxon>
        <taxon>Basidiomycota</taxon>
        <taxon>Agaricomycotina</taxon>
        <taxon>Agaricomycetes</taxon>
        <taxon>Polyporales</taxon>
        <taxon>Rhodofomes</taxon>
    </lineage>
</organism>